<accession>A0A1X7UIP1</accession>
<dbReference type="PANTHER" id="PTHR22978">
    <property type="entry name" value="B-CELL TRANSLOCATION GENE"/>
    <property type="match status" value="1"/>
</dbReference>
<dbReference type="InterPro" id="IPR036054">
    <property type="entry name" value="BTG-like_sf"/>
</dbReference>
<keyword evidence="4" id="KW-1185">Reference proteome</keyword>
<sequence>MKIELACACEFLARMMLSKNLPVQFIKPFSERLGELLEKKYKNHWHPENPRKGSAYRCIRINGKMDPVLSEAAKVTGLSNISLYLPREFTMWVDPNEVSYRFGEEGSICQCPLSTSNQEEFPFTESLHQHKSCAEWSSKSVEHSRPSIFDMLPSRISATPLTYERPISVQV</sequence>
<protein>
    <recommendedName>
        <fullName evidence="2">Anti-proliferative protein domain-containing protein</fullName>
    </recommendedName>
</protein>
<dbReference type="STRING" id="400682.A0A1X7UIP1"/>
<dbReference type="Pfam" id="PF07742">
    <property type="entry name" value="BTG"/>
    <property type="match status" value="1"/>
</dbReference>
<name>A0A1X7UIP1_AMPQE</name>
<organism evidence="3">
    <name type="scientific">Amphimedon queenslandica</name>
    <name type="common">Sponge</name>
    <dbReference type="NCBI Taxonomy" id="400682"/>
    <lineage>
        <taxon>Eukaryota</taxon>
        <taxon>Metazoa</taxon>
        <taxon>Porifera</taxon>
        <taxon>Demospongiae</taxon>
        <taxon>Heteroscleromorpha</taxon>
        <taxon>Haplosclerida</taxon>
        <taxon>Niphatidae</taxon>
        <taxon>Amphimedon</taxon>
    </lineage>
</organism>
<dbReference type="SMART" id="SM00099">
    <property type="entry name" value="btg1"/>
    <property type="match status" value="1"/>
</dbReference>
<evidence type="ECO:0000313" key="4">
    <source>
        <dbReference type="Proteomes" id="UP000007879"/>
    </source>
</evidence>
<evidence type="ECO:0000256" key="1">
    <source>
        <dbReference type="ARBA" id="ARBA00007989"/>
    </source>
</evidence>
<dbReference type="KEGG" id="aqu:100638393"/>
<dbReference type="PRINTS" id="PR00310">
    <property type="entry name" value="ANTIPRLFBTG1"/>
</dbReference>
<gene>
    <name evidence="3" type="primary">100638393</name>
</gene>
<dbReference type="Proteomes" id="UP000007879">
    <property type="component" value="Unassembled WGS sequence"/>
</dbReference>
<dbReference type="OMA" id="NSYHVIY"/>
<evidence type="ECO:0000313" key="3">
    <source>
        <dbReference type="EnsemblMetazoa" id="Aqu2.1.27341_001"/>
    </source>
</evidence>
<comment type="similarity">
    <text evidence="1">Belongs to the BTG family.</text>
</comment>
<dbReference type="PANTHER" id="PTHR22978:SF22">
    <property type="entry name" value="BTG FAMILY PROTEIN"/>
    <property type="match status" value="1"/>
</dbReference>
<dbReference type="GO" id="GO:0005737">
    <property type="term" value="C:cytoplasm"/>
    <property type="evidence" value="ECO:0007669"/>
    <property type="project" value="TreeGrafter"/>
</dbReference>
<dbReference type="InterPro" id="IPR033332">
    <property type="entry name" value="BTG"/>
</dbReference>
<dbReference type="EnsemblMetazoa" id="Aqu2.1.27341_001">
    <property type="protein sequence ID" value="Aqu2.1.27341_001"/>
    <property type="gene ID" value="Aqu2.1.27341"/>
</dbReference>
<dbReference type="FunCoup" id="A0A1X7UIP1">
    <property type="interactions" value="92"/>
</dbReference>
<dbReference type="InParanoid" id="A0A1X7UIP1"/>
<feature type="domain" description="Anti-proliferative protein" evidence="2">
    <location>
        <begin position="41"/>
        <end position="61"/>
    </location>
</feature>
<dbReference type="SUPFAM" id="SSF160696">
    <property type="entry name" value="BTG domain-like"/>
    <property type="match status" value="1"/>
</dbReference>
<dbReference type="EnsemblMetazoa" id="XM_003387777.3">
    <property type="protein sequence ID" value="XP_003387825.1"/>
    <property type="gene ID" value="LOC100638393"/>
</dbReference>
<dbReference type="eggNOG" id="KOG4006">
    <property type="taxonomic scope" value="Eukaryota"/>
</dbReference>
<dbReference type="GO" id="GO:0005634">
    <property type="term" value="C:nucleus"/>
    <property type="evidence" value="ECO:0007669"/>
    <property type="project" value="TreeGrafter"/>
</dbReference>
<proteinExistence type="inferred from homology"/>
<dbReference type="Gene3D" id="3.90.640.90">
    <property type="entry name" value="Anti-proliferative protein, N-terminal domain"/>
    <property type="match status" value="1"/>
</dbReference>
<reference evidence="4" key="1">
    <citation type="journal article" date="2010" name="Nature">
        <title>The Amphimedon queenslandica genome and the evolution of animal complexity.</title>
        <authorList>
            <person name="Srivastava M."/>
            <person name="Simakov O."/>
            <person name="Chapman J."/>
            <person name="Fahey B."/>
            <person name="Gauthier M.E."/>
            <person name="Mitros T."/>
            <person name="Richards G.S."/>
            <person name="Conaco C."/>
            <person name="Dacre M."/>
            <person name="Hellsten U."/>
            <person name="Larroux C."/>
            <person name="Putnam N.H."/>
            <person name="Stanke M."/>
            <person name="Adamska M."/>
            <person name="Darling A."/>
            <person name="Degnan S.M."/>
            <person name="Oakley T.H."/>
            <person name="Plachetzki D.C."/>
            <person name="Zhai Y."/>
            <person name="Adamski M."/>
            <person name="Calcino A."/>
            <person name="Cummins S.F."/>
            <person name="Goodstein D.M."/>
            <person name="Harris C."/>
            <person name="Jackson D.J."/>
            <person name="Leys S.P."/>
            <person name="Shu S."/>
            <person name="Woodcroft B.J."/>
            <person name="Vervoort M."/>
            <person name="Kosik K.S."/>
            <person name="Manning G."/>
            <person name="Degnan B.M."/>
            <person name="Rokhsar D.S."/>
        </authorList>
    </citation>
    <scope>NUCLEOTIDE SEQUENCE [LARGE SCALE GENOMIC DNA]</scope>
</reference>
<dbReference type="AlphaFoldDB" id="A0A1X7UIP1"/>
<dbReference type="PROSITE" id="PS00960">
    <property type="entry name" value="BTG_1"/>
    <property type="match status" value="1"/>
</dbReference>
<dbReference type="OrthoDB" id="19928at2759"/>
<evidence type="ECO:0000259" key="2">
    <source>
        <dbReference type="PROSITE" id="PS00960"/>
    </source>
</evidence>
<reference evidence="3" key="2">
    <citation type="submission" date="2017-05" db="UniProtKB">
        <authorList>
            <consortium name="EnsemblMetazoa"/>
        </authorList>
    </citation>
    <scope>IDENTIFICATION</scope>
</reference>
<dbReference type="InterPro" id="IPR002087">
    <property type="entry name" value="Anti_prolifrtn"/>
</dbReference>